<comment type="caution">
    <text evidence="2">The sequence shown here is derived from an EMBL/GenBank/DDBJ whole genome shotgun (WGS) entry which is preliminary data.</text>
</comment>
<dbReference type="RefSeq" id="WP_143776140.1">
    <property type="nucleotide sequence ID" value="NZ_VKKU01000001.1"/>
</dbReference>
<evidence type="ECO:0000313" key="3">
    <source>
        <dbReference type="Proteomes" id="UP000320160"/>
    </source>
</evidence>
<dbReference type="InterPro" id="IPR002053">
    <property type="entry name" value="Glyco_hydro_25"/>
</dbReference>
<keyword evidence="3" id="KW-1185">Reference proteome</keyword>
<name>A0A553WKN8_9SPHN</name>
<dbReference type="OrthoDB" id="9798192at2"/>
<proteinExistence type="inferred from homology"/>
<dbReference type="Gene3D" id="3.20.20.80">
    <property type="entry name" value="Glycosidases"/>
    <property type="match status" value="1"/>
</dbReference>
<dbReference type="Proteomes" id="UP000320160">
    <property type="component" value="Unassembled WGS sequence"/>
</dbReference>
<dbReference type="Pfam" id="PF01183">
    <property type="entry name" value="Glyco_hydro_25"/>
    <property type="match status" value="1"/>
</dbReference>
<dbReference type="GO" id="GO:0016052">
    <property type="term" value="P:carbohydrate catabolic process"/>
    <property type="evidence" value="ECO:0007669"/>
    <property type="project" value="TreeGrafter"/>
</dbReference>
<evidence type="ECO:0000313" key="2">
    <source>
        <dbReference type="EMBL" id="TSB05224.1"/>
    </source>
</evidence>
<dbReference type="InterPro" id="IPR017853">
    <property type="entry name" value="GH"/>
</dbReference>
<protein>
    <submittedName>
        <fullName evidence="2">Glycoside hydrolase family 25</fullName>
    </submittedName>
</protein>
<dbReference type="PANTHER" id="PTHR34135:SF2">
    <property type="entry name" value="LYSOZYME"/>
    <property type="match status" value="1"/>
</dbReference>
<accession>A0A553WKN8</accession>
<dbReference type="GO" id="GO:0003796">
    <property type="term" value="F:lysozyme activity"/>
    <property type="evidence" value="ECO:0007669"/>
    <property type="project" value="InterPro"/>
</dbReference>
<dbReference type="PROSITE" id="PS51904">
    <property type="entry name" value="GLYCOSYL_HYDROL_F25_2"/>
    <property type="match status" value="1"/>
</dbReference>
<reference evidence="2 3" key="1">
    <citation type="submission" date="2019-07" db="EMBL/GenBank/DDBJ databases">
        <authorList>
            <person name="Park M."/>
        </authorList>
    </citation>
    <scope>NUCLEOTIDE SEQUENCE [LARGE SCALE GENOMIC DNA]</scope>
    <source>
        <strain evidence="2 3">KCTC32445</strain>
    </source>
</reference>
<dbReference type="SUPFAM" id="SSF51445">
    <property type="entry name" value="(Trans)glycosidases"/>
    <property type="match status" value="1"/>
</dbReference>
<dbReference type="AlphaFoldDB" id="A0A553WKN8"/>
<dbReference type="GO" id="GO:0009253">
    <property type="term" value="P:peptidoglycan catabolic process"/>
    <property type="evidence" value="ECO:0007669"/>
    <property type="project" value="InterPro"/>
</dbReference>
<evidence type="ECO:0000256" key="1">
    <source>
        <dbReference type="ARBA" id="ARBA00010646"/>
    </source>
</evidence>
<dbReference type="EMBL" id="VKKU01000001">
    <property type="protein sequence ID" value="TSB05224.1"/>
    <property type="molecule type" value="Genomic_DNA"/>
</dbReference>
<dbReference type="PANTHER" id="PTHR34135">
    <property type="entry name" value="LYSOZYME"/>
    <property type="match status" value="1"/>
</dbReference>
<keyword evidence="2" id="KW-0378">Hydrolase</keyword>
<organism evidence="2 3">
    <name type="scientific">Sphingorhabdus contaminans</name>
    <dbReference type="NCBI Taxonomy" id="1343899"/>
    <lineage>
        <taxon>Bacteria</taxon>
        <taxon>Pseudomonadati</taxon>
        <taxon>Pseudomonadota</taxon>
        <taxon>Alphaproteobacteria</taxon>
        <taxon>Sphingomonadales</taxon>
        <taxon>Sphingomonadaceae</taxon>
        <taxon>Sphingorhabdus</taxon>
    </lineage>
</organism>
<dbReference type="GO" id="GO:0016998">
    <property type="term" value="P:cell wall macromolecule catabolic process"/>
    <property type="evidence" value="ECO:0007669"/>
    <property type="project" value="InterPro"/>
</dbReference>
<gene>
    <name evidence="2" type="ORF">FOM92_07610</name>
</gene>
<comment type="similarity">
    <text evidence="1">Belongs to the glycosyl hydrolase 25 family.</text>
</comment>
<sequence>MSGARSRSIRWGSIVAVVLLAALGLWHLVTGWTPSRDEYPVQGIVVTAANGKPVWSRLGATGVDFAYLTAVEGAQTRDNQFEANLEGVKQAGIRYGALHHFDICRLASDQAMLFITSVPRDPAALPPAVQLDFTENCTSRPNRALILSELATFLNLIEAHSGSPAILLLTPEFEKEYQVSSAIDRTVWLERNWMLPDYSARPWVMWTANSARRVDGIDGPVRWAVVRK</sequence>